<dbReference type="NCBIfam" id="TIGR00079">
    <property type="entry name" value="pept_deformyl"/>
    <property type="match status" value="1"/>
</dbReference>
<comment type="similarity">
    <text evidence="1 2">Belongs to the polypeptide deformylase family.</text>
</comment>
<dbReference type="NCBIfam" id="NF001159">
    <property type="entry name" value="PRK00150.1-3"/>
    <property type="match status" value="1"/>
</dbReference>
<dbReference type="InterPro" id="IPR023635">
    <property type="entry name" value="Peptide_deformylase"/>
</dbReference>
<dbReference type="Pfam" id="PF01327">
    <property type="entry name" value="Pep_deformylase"/>
    <property type="match status" value="1"/>
</dbReference>
<dbReference type="PRINTS" id="PR01576">
    <property type="entry name" value="PDEFORMYLASE"/>
</dbReference>
<proteinExistence type="inferred from homology"/>
<dbReference type="EMBL" id="JABRWJ010000002">
    <property type="protein sequence ID" value="NRF66688.1"/>
    <property type="molecule type" value="Genomic_DNA"/>
</dbReference>
<organism evidence="3 4">
    <name type="scientific">Pseudaquabacterium terrae</name>
    <dbReference type="NCBI Taxonomy" id="2732868"/>
    <lineage>
        <taxon>Bacteria</taxon>
        <taxon>Pseudomonadati</taxon>
        <taxon>Pseudomonadota</taxon>
        <taxon>Betaproteobacteria</taxon>
        <taxon>Burkholderiales</taxon>
        <taxon>Sphaerotilaceae</taxon>
        <taxon>Pseudaquabacterium</taxon>
    </lineage>
</organism>
<evidence type="ECO:0000313" key="4">
    <source>
        <dbReference type="Proteomes" id="UP000737171"/>
    </source>
</evidence>
<dbReference type="InterPro" id="IPR036821">
    <property type="entry name" value="Peptide_deformylase_sf"/>
</dbReference>
<dbReference type="CDD" id="cd00487">
    <property type="entry name" value="Pep_deformylase"/>
    <property type="match status" value="1"/>
</dbReference>
<gene>
    <name evidence="2" type="primary">def</name>
    <name evidence="3" type="ORF">HLB44_06810</name>
</gene>
<feature type="binding site" evidence="2">
    <location>
        <position position="138"/>
    </location>
    <ligand>
        <name>Fe cation</name>
        <dbReference type="ChEBI" id="CHEBI:24875"/>
    </ligand>
</feature>
<reference evidence="3 4" key="1">
    <citation type="submission" date="2020-05" db="EMBL/GenBank/DDBJ databases">
        <title>Aquincola sp. isolate from soil.</title>
        <authorList>
            <person name="Han J."/>
            <person name="Kim D.-U."/>
        </authorList>
    </citation>
    <scope>NUCLEOTIDE SEQUENCE [LARGE SCALE GENOMIC DNA]</scope>
    <source>
        <strain evidence="3 4">S2</strain>
    </source>
</reference>
<evidence type="ECO:0000256" key="2">
    <source>
        <dbReference type="HAMAP-Rule" id="MF_00163"/>
    </source>
</evidence>
<keyword evidence="4" id="KW-1185">Reference proteome</keyword>
<dbReference type="PANTHER" id="PTHR10458">
    <property type="entry name" value="PEPTIDE DEFORMYLASE"/>
    <property type="match status" value="1"/>
</dbReference>
<dbReference type="PIRSF" id="PIRSF004749">
    <property type="entry name" value="Pep_def"/>
    <property type="match status" value="1"/>
</dbReference>
<comment type="function">
    <text evidence="2">Removes the formyl group from the N-terminal Met of newly synthesized proteins. Requires at least a dipeptide for an efficient rate of reaction. N-terminal L-methionine is a prerequisite for activity but the enzyme has broad specificity at other positions.</text>
</comment>
<evidence type="ECO:0000313" key="3">
    <source>
        <dbReference type="EMBL" id="NRF66688.1"/>
    </source>
</evidence>
<comment type="caution">
    <text evidence="3">The sequence shown here is derived from an EMBL/GenBank/DDBJ whole genome shotgun (WGS) entry which is preliminary data.</text>
</comment>
<keyword evidence="2" id="KW-0648">Protein biosynthesis</keyword>
<dbReference type="PANTHER" id="PTHR10458:SF22">
    <property type="entry name" value="PEPTIDE DEFORMYLASE"/>
    <property type="match status" value="1"/>
</dbReference>
<dbReference type="HAMAP" id="MF_00163">
    <property type="entry name" value="Pep_deformylase"/>
    <property type="match status" value="1"/>
</dbReference>
<protein>
    <recommendedName>
        <fullName evidence="2">Peptide deformylase</fullName>
        <shortName evidence="2">PDF</shortName>
        <ecNumber evidence="2">3.5.1.88</ecNumber>
    </recommendedName>
    <alternativeName>
        <fullName evidence="2">Polypeptide deformylase</fullName>
    </alternativeName>
</protein>
<evidence type="ECO:0000256" key="1">
    <source>
        <dbReference type="ARBA" id="ARBA00010759"/>
    </source>
</evidence>
<comment type="catalytic activity">
    <reaction evidence="2">
        <text>N-terminal N-formyl-L-methionyl-[peptide] + H2O = N-terminal L-methionyl-[peptide] + formate</text>
        <dbReference type="Rhea" id="RHEA:24420"/>
        <dbReference type="Rhea" id="RHEA-COMP:10639"/>
        <dbReference type="Rhea" id="RHEA-COMP:10640"/>
        <dbReference type="ChEBI" id="CHEBI:15377"/>
        <dbReference type="ChEBI" id="CHEBI:15740"/>
        <dbReference type="ChEBI" id="CHEBI:49298"/>
        <dbReference type="ChEBI" id="CHEBI:64731"/>
        <dbReference type="EC" id="3.5.1.88"/>
    </reaction>
</comment>
<feature type="binding site" evidence="2">
    <location>
        <position position="92"/>
    </location>
    <ligand>
        <name>Fe cation</name>
        <dbReference type="ChEBI" id="CHEBI:24875"/>
    </ligand>
</feature>
<dbReference type="EC" id="3.5.1.88" evidence="2"/>
<feature type="active site" evidence="2">
    <location>
        <position position="135"/>
    </location>
</feature>
<dbReference type="RefSeq" id="WP_173121799.1">
    <property type="nucleotide sequence ID" value="NZ_JABRWJ010000002.1"/>
</dbReference>
<comment type="cofactor">
    <cofactor evidence="2">
        <name>Fe(2+)</name>
        <dbReference type="ChEBI" id="CHEBI:29033"/>
    </cofactor>
    <text evidence="2">Binds 1 Fe(2+) ion.</text>
</comment>
<dbReference type="GO" id="GO:0042586">
    <property type="term" value="F:peptide deformylase activity"/>
    <property type="evidence" value="ECO:0007669"/>
    <property type="project" value="UniProtKB-EC"/>
</dbReference>
<dbReference type="Proteomes" id="UP000737171">
    <property type="component" value="Unassembled WGS sequence"/>
</dbReference>
<accession>A0ABX2EDQ6</accession>
<name>A0ABX2EDQ6_9BURK</name>
<keyword evidence="2" id="KW-0479">Metal-binding</keyword>
<feature type="binding site" evidence="2">
    <location>
        <position position="134"/>
    </location>
    <ligand>
        <name>Fe cation</name>
        <dbReference type="ChEBI" id="CHEBI:24875"/>
    </ligand>
</feature>
<dbReference type="Gene3D" id="3.90.45.10">
    <property type="entry name" value="Peptide deformylase"/>
    <property type="match status" value="1"/>
</dbReference>
<dbReference type="SUPFAM" id="SSF56420">
    <property type="entry name" value="Peptide deformylase"/>
    <property type="match status" value="1"/>
</dbReference>
<keyword evidence="2" id="KW-0408">Iron</keyword>
<sequence>MALLPILRFPDPRLHTVAKPVAAVDERIRRLADDMLQTMYDADGVGLAATQVDVHERLIVMDTSESREEPRVLINPEIIARSAEMHVAEEGCLSVPTIYDRVERHARVTVRALGRDGQPYEFEAEGLTAVCVQHEMDHLLGKVFVEYLSPLKRERIKTKMLKKTREEQGRVRA</sequence>
<keyword evidence="2 3" id="KW-0378">Hydrolase</keyword>